<accession>A0A521DF18</accession>
<name>A0A521DF18_9BACT</name>
<dbReference type="GO" id="GO:0016491">
    <property type="term" value="F:oxidoreductase activity"/>
    <property type="evidence" value="ECO:0007669"/>
    <property type="project" value="UniProtKB-KW"/>
</dbReference>
<evidence type="ECO:0000256" key="1">
    <source>
        <dbReference type="ARBA" id="ARBA00006484"/>
    </source>
</evidence>
<keyword evidence="2" id="KW-0560">Oxidoreductase</keyword>
<dbReference type="EMBL" id="FXTH01000010">
    <property type="protein sequence ID" value="SMO70289.1"/>
    <property type="molecule type" value="Genomic_DNA"/>
</dbReference>
<dbReference type="InterPro" id="IPR057326">
    <property type="entry name" value="KR_dom"/>
</dbReference>
<dbReference type="AlphaFoldDB" id="A0A521DF18"/>
<evidence type="ECO:0000313" key="6">
    <source>
        <dbReference type="Proteomes" id="UP000317593"/>
    </source>
</evidence>
<dbReference type="GO" id="GO:0016020">
    <property type="term" value="C:membrane"/>
    <property type="evidence" value="ECO:0007669"/>
    <property type="project" value="TreeGrafter"/>
</dbReference>
<protein>
    <submittedName>
        <fullName evidence="5">Short-chain dehydrogenase</fullName>
    </submittedName>
</protein>
<proteinExistence type="inferred from homology"/>
<dbReference type="InterPro" id="IPR020904">
    <property type="entry name" value="Sc_DH/Rdtase_CS"/>
</dbReference>
<evidence type="ECO:0000259" key="4">
    <source>
        <dbReference type="SMART" id="SM00822"/>
    </source>
</evidence>
<comment type="similarity">
    <text evidence="1 3">Belongs to the short-chain dehydrogenases/reductases (SDR) family.</text>
</comment>
<dbReference type="Pfam" id="PF00106">
    <property type="entry name" value="adh_short"/>
    <property type="match status" value="1"/>
</dbReference>
<dbReference type="PRINTS" id="PR00081">
    <property type="entry name" value="GDHRDH"/>
</dbReference>
<dbReference type="Gene3D" id="3.40.50.720">
    <property type="entry name" value="NAD(P)-binding Rossmann-like Domain"/>
    <property type="match status" value="1"/>
</dbReference>
<dbReference type="PROSITE" id="PS00061">
    <property type="entry name" value="ADH_SHORT"/>
    <property type="match status" value="1"/>
</dbReference>
<organism evidence="5 6">
    <name type="scientific">Fodinibius sediminis</name>
    <dbReference type="NCBI Taxonomy" id="1214077"/>
    <lineage>
        <taxon>Bacteria</taxon>
        <taxon>Pseudomonadati</taxon>
        <taxon>Balneolota</taxon>
        <taxon>Balneolia</taxon>
        <taxon>Balneolales</taxon>
        <taxon>Balneolaceae</taxon>
        <taxon>Fodinibius</taxon>
    </lineage>
</organism>
<reference evidence="5 6" key="1">
    <citation type="submission" date="2017-05" db="EMBL/GenBank/DDBJ databases">
        <authorList>
            <person name="Varghese N."/>
            <person name="Submissions S."/>
        </authorList>
    </citation>
    <scope>NUCLEOTIDE SEQUENCE [LARGE SCALE GENOMIC DNA]</scope>
    <source>
        <strain evidence="5 6">DSM 21194</strain>
    </source>
</reference>
<gene>
    <name evidence="5" type="ORF">SAMN06265218_11031</name>
</gene>
<dbReference type="PANTHER" id="PTHR44196:SF1">
    <property type="entry name" value="DEHYDROGENASE_REDUCTASE SDR FAMILY MEMBER 7B"/>
    <property type="match status" value="1"/>
</dbReference>
<dbReference type="Proteomes" id="UP000317593">
    <property type="component" value="Unassembled WGS sequence"/>
</dbReference>
<dbReference type="SMART" id="SM00822">
    <property type="entry name" value="PKS_KR"/>
    <property type="match status" value="1"/>
</dbReference>
<evidence type="ECO:0000256" key="2">
    <source>
        <dbReference type="ARBA" id="ARBA00023002"/>
    </source>
</evidence>
<dbReference type="NCBIfam" id="NF004825">
    <property type="entry name" value="PRK06181.1"/>
    <property type="match status" value="1"/>
</dbReference>
<dbReference type="InterPro" id="IPR036291">
    <property type="entry name" value="NAD(P)-bd_dom_sf"/>
</dbReference>
<evidence type="ECO:0000256" key="3">
    <source>
        <dbReference type="RuleBase" id="RU000363"/>
    </source>
</evidence>
<dbReference type="PRINTS" id="PR00080">
    <property type="entry name" value="SDRFAMILY"/>
</dbReference>
<dbReference type="PANTHER" id="PTHR44196">
    <property type="entry name" value="DEHYDROGENASE/REDUCTASE SDR FAMILY MEMBER 7B"/>
    <property type="match status" value="1"/>
</dbReference>
<dbReference type="SUPFAM" id="SSF51735">
    <property type="entry name" value="NAD(P)-binding Rossmann-fold domains"/>
    <property type="match status" value="1"/>
</dbReference>
<keyword evidence="6" id="KW-1185">Reference proteome</keyword>
<feature type="domain" description="Ketoreductase" evidence="4">
    <location>
        <begin position="26"/>
        <end position="210"/>
    </location>
</feature>
<dbReference type="InterPro" id="IPR002347">
    <property type="entry name" value="SDR_fam"/>
</dbReference>
<dbReference type="CDD" id="cd05332">
    <property type="entry name" value="11beta-HSD1_like_SDR_c"/>
    <property type="match status" value="1"/>
</dbReference>
<evidence type="ECO:0000313" key="5">
    <source>
        <dbReference type="EMBL" id="SMO70289.1"/>
    </source>
</evidence>
<sequence>MLRLFHHFISIVRNPQTIALMPFENNVAWITGASSGIGEALAYALSNRGAKLILSSRREEALKEVKEKCAGDPAHIQVLPLDLAATDTLEKKAQQALDRYGDIDYLFNNGGISQRSLAVDTNFEVLRKVMEVNFFGSVALTKALLPSMIERQSGHIVVTSSVMGKFGTRLRSSYAASKHALHGYFDSLRQEVHEHNIRVTLVCPGFVKTDVTRNMLEGDGSRHNKMGKGQQDGLSPDAFAEKLLPKISRGKNEIYIGGKEIVGVYLKRWAPGLLNKLLLKSDVT</sequence>